<proteinExistence type="predicted"/>
<organism evidence="3 4">
    <name type="scientific">Roseateles rivi</name>
    <dbReference type="NCBI Taxonomy" id="3299028"/>
    <lineage>
        <taxon>Bacteria</taxon>
        <taxon>Pseudomonadati</taxon>
        <taxon>Pseudomonadota</taxon>
        <taxon>Betaproteobacteria</taxon>
        <taxon>Burkholderiales</taxon>
        <taxon>Sphaerotilaceae</taxon>
        <taxon>Roseateles</taxon>
    </lineage>
</organism>
<dbReference type="InterPro" id="IPR028082">
    <property type="entry name" value="Peripla_BP_I"/>
</dbReference>
<sequence length="405" mass="43758">MTERPWRSALLAALLWALSGPLLAAKPAAPAPAKAGARVLELAVVGVADDPRYLPRRLEKRWPGQSLGRLLGAAQLSAEDAQLELEQAQLQLRVQDAQAPSSAELGALLQQLGSRKVGVWLLDLPDALMPQALQAAQAAQALAINASSSADALRAQACRSAVLHTLPSQAMLADALAQFLAAHQWRQALLLHGGHADDAALLQAWQRAAKRYGISHTDTRRFKFSTDPREREAANPRLLSAERRHDAVLVWDSEGEFARALPYNTQQPRPVLGSNGLVALAWHPLWERYGGPQLNRRFSKRAQRPMSGQDWAAWVGVKAVVSAWVAAPEATPVQLSQRLRAGGVPIDGFKGLPLSVRPWDGQLRQPVLLGHADGVAATAPVEGVLHPTDTLDTLGLEEKESACKR</sequence>
<dbReference type="Gene3D" id="3.40.50.2300">
    <property type="match status" value="2"/>
</dbReference>
<feature type="signal peptide" evidence="2">
    <location>
        <begin position="1"/>
        <end position="24"/>
    </location>
</feature>
<protein>
    <submittedName>
        <fullName evidence="3">Branched-chain amino acid ABC transporter substrate-binding protein</fullName>
    </submittedName>
</protein>
<evidence type="ECO:0000313" key="3">
    <source>
        <dbReference type="EMBL" id="MFG6447054.1"/>
    </source>
</evidence>
<name>A0ABW7FRU7_9BURK</name>
<evidence type="ECO:0000256" key="1">
    <source>
        <dbReference type="SAM" id="Coils"/>
    </source>
</evidence>
<dbReference type="Proteomes" id="UP001606099">
    <property type="component" value="Unassembled WGS sequence"/>
</dbReference>
<accession>A0ABW7FRU7</accession>
<reference evidence="3 4" key="1">
    <citation type="submission" date="2024-08" db="EMBL/GenBank/DDBJ databases">
        <authorList>
            <person name="Lu H."/>
        </authorList>
    </citation>
    <scope>NUCLEOTIDE SEQUENCE [LARGE SCALE GENOMIC DNA]</scope>
    <source>
        <strain evidence="3 4">BYS180W</strain>
    </source>
</reference>
<dbReference type="RefSeq" id="WP_394458426.1">
    <property type="nucleotide sequence ID" value="NZ_JBIGHZ010000001.1"/>
</dbReference>
<feature type="chain" id="PRO_5045498808" evidence="2">
    <location>
        <begin position="25"/>
        <end position="405"/>
    </location>
</feature>
<keyword evidence="4" id="KW-1185">Reference proteome</keyword>
<dbReference type="SUPFAM" id="SSF53822">
    <property type="entry name" value="Periplasmic binding protein-like I"/>
    <property type="match status" value="1"/>
</dbReference>
<feature type="coiled-coil region" evidence="1">
    <location>
        <begin position="71"/>
        <end position="98"/>
    </location>
</feature>
<evidence type="ECO:0000313" key="4">
    <source>
        <dbReference type="Proteomes" id="UP001606099"/>
    </source>
</evidence>
<dbReference type="CDD" id="cd06268">
    <property type="entry name" value="PBP1_ABC_transporter_LIVBP-like"/>
    <property type="match status" value="1"/>
</dbReference>
<comment type="caution">
    <text evidence="3">The sequence shown here is derived from an EMBL/GenBank/DDBJ whole genome shotgun (WGS) entry which is preliminary data.</text>
</comment>
<evidence type="ECO:0000256" key="2">
    <source>
        <dbReference type="SAM" id="SignalP"/>
    </source>
</evidence>
<dbReference type="EMBL" id="JBIGHZ010000001">
    <property type="protein sequence ID" value="MFG6447054.1"/>
    <property type="molecule type" value="Genomic_DNA"/>
</dbReference>
<gene>
    <name evidence="3" type="ORF">ACG0Z6_02220</name>
</gene>
<keyword evidence="2" id="KW-0732">Signal</keyword>
<keyword evidence="1" id="KW-0175">Coiled coil</keyword>